<reference evidence="1" key="2">
    <citation type="submission" date="2025-09" db="UniProtKB">
        <authorList>
            <consortium name="EnsemblPlants"/>
        </authorList>
    </citation>
    <scope>IDENTIFICATION</scope>
</reference>
<proteinExistence type="predicted"/>
<organism evidence="1 2">
    <name type="scientific">Avena sativa</name>
    <name type="common">Oat</name>
    <dbReference type="NCBI Taxonomy" id="4498"/>
    <lineage>
        <taxon>Eukaryota</taxon>
        <taxon>Viridiplantae</taxon>
        <taxon>Streptophyta</taxon>
        <taxon>Embryophyta</taxon>
        <taxon>Tracheophyta</taxon>
        <taxon>Spermatophyta</taxon>
        <taxon>Magnoliopsida</taxon>
        <taxon>Liliopsida</taxon>
        <taxon>Poales</taxon>
        <taxon>Poaceae</taxon>
        <taxon>BOP clade</taxon>
        <taxon>Pooideae</taxon>
        <taxon>Poodae</taxon>
        <taxon>Poeae</taxon>
        <taxon>Poeae Chloroplast Group 1 (Aveneae type)</taxon>
        <taxon>Aveninae</taxon>
        <taxon>Avena</taxon>
    </lineage>
</organism>
<evidence type="ECO:0000313" key="2">
    <source>
        <dbReference type="Proteomes" id="UP001732700"/>
    </source>
</evidence>
<keyword evidence="2" id="KW-1185">Reference proteome</keyword>
<protein>
    <submittedName>
        <fullName evidence="1">Uncharacterized protein</fullName>
    </submittedName>
</protein>
<accession>A0ACD5VSM9</accession>
<reference evidence="1" key="1">
    <citation type="submission" date="2021-05" db="EMBL/GenBank/DDBJ databases">
        <authorList>
            <person name="Scholz U."/>
            <person name="Mascher M."/>
            <person name="Fiebig A."/>
        </authorList>
    </citation>
    <scope>NUCLEOTIDE SEQUENCE [LARGE SCALE GENOMIC DNA]</scope>
</reference>
<name>A0ACD5VSM9_AVESA</name>
<dbReference type="Proteomes" id="UP001732700">
    <property type="component" value="Chromosome 3C"/>
</dbReference>
<dbReference type="EnsemblPlants" id="AVESA.00010b.r2.3CG0492230.1">
    <property type="protein sequence ID" value="AVESA.00010b.r2.3CG0492230.1.CDS"/>
    <property type="gene ID" value="AVESA.00010b.r2.3CG0492230"/>
</dbReference>
<evidence type="ECO:0000313" key="1">
    <source>
        <dbReference type="EnsemblPlants" id="AVESA.00010b.r2.3CG0492230.1.CDS"/>
    </source>
</evidence>
<sequence>MVHRSFPHKFQGNQRVQDDANSDEQTPLSYDDRRRNKIFLEEGMPDYVAVAGYIFFSAISAIFVPRIFPQIRYYHVALLYAVAPIMAFCNSYASGLCDWSLASVYGKLAIFIVGAWVGEASGGTIAGLAACGVMLMIIGNAAELMHDFKTGYLTLTSPLSMFISQAIGTSLGCLINPLVFLCFEKFVGKGHLGEAGSVFSAPLATAYRGLAVLSVEGIKILPKHSMMFCIAFFFGAFFLDCLAAIAKAKKWKVKSYIPNAMAMAIPFLIGPNIAVDMAMGSLLLVIWKKTNKKSANMLSVVVASGLICGDGLFALPSAILSIFQIEPPICMKFLSNYQTEEMQDHFLPKLAAAS</sequence>